<dbReference type="InterPro" id="IPR019619">
    <property type="entry name" value="DUF2490"/>
</dbReference>
<reference evidence="1 2" key="1">
    <citation type="submission" date="2023-01" db="EMBL/GenBank/DDBJ databases">
        <title>Psychroserpens ponticola sp. nov., isolated from seawater.</title>
        <authorList>
            <person name="Kristyanto S."/>
            <person name="Jung J."/>
            <person name="Kim J.M."/>
            <person name="Jeon C.O."/>
        </authorList>
    </citation>
    <scope>NUCLEOTIDE SEQUENCE [LARGE SCALE GENOMIC DNA]</scope>
    <source>
        <strain evidence="1 2">MSW6</strain>
    </source>
</reference>
<name>A0ABY7S0Z6_9FLAO</name>
<sequence length="227" mass="27219">MKRYFISIVFCITTFLSFGQTNPEKELGSWYMLFGTHQVSGKLSINTGIQLRNYEVVSNYNLNLLYTGINYKIDSNILFTFNYGYLDIDKSIEFTNIKNTIEHRFWEQLSFKHKLSKIPINHRFRFEHRFLHDLTDNSIQNRIRYRLGTHIDLNQTFFIVANKEFFLNIKGETFRENRLYFGLGIKLNKQFKLQLGYLNQHINNLNLNRLQFGLYIKTDLRKRNNSN</sequence>
<dbReference type="Pfam" id="PF10677">
    <property type="entry name" value="DUF2490"/>
    <property type="match status" value="1"/>
</dbReference>
<evidence type="ECO:0000313" key="1">
    <source>
        <dbReference type="EMBL" id="WCO02839.1"/>
    </source>
</evidence>
<proteinExistence type="predicted"/>
<dbReference type="EMBL" id="CP116221">
    <property type="protein sequence ID" value="WCO02839.1"/>
    <property type="molecule type" value="Genomic_DNA"/>
</dbReference>
<accession>A0ABY7S0Z6</accession>
<protein>
    <submittedName>
        <fullName evidence="1">DUF2490 domain-containing protein</fullName>
    </submittedName>
</protein>
<gene>
    <name evidence="1" type="ORF">MUN68_004945</name>
</gene>
<evidence type="ECO:0000313" key="2">
    <source>
        <dbReference type="Proteomes" id="UP001202717"/>
    </source>
</evidence>
<keyword evidence="2" id="KW-1185">Reference proteome</keyword>
<organism evidence="1 2">
    <name type="scientific">Psychroserpens ponticola</name>
    <dbReference type="NCBI Taxonomy" id="2932268"/>
    <lineage>
        <taxon>Bacteria</taxon>
        <taxon>Pseudomonadati</taxon>
        <taxon>Bacteroidota</taxon>
        <taxon>Flavobacteriia</taxon>
        <taxon>Flavobacteriales</taxon>
        <taxon>Flavobacteriaceae</taxon>
        <taxon>Psychroserpens</taxon>
    </lineage>
</organism>
<dbReference type="RefSeq" id="WP_249995556.1">
    <property type="nucleotide sequence ID" value="NZ_CP116221.1"/>
</dbReference>
<dbReference type="Proteomes" id="UP001202717">
    <property type="component" value="Chromosome"/>
</dbReference>